<dbReference type="RefSeq" id="WP_093650334.1">
    <property type="nucleotide sequence ID" value="NZ_CTEN01000002.1"/>
</dbReference>
<keyword evidence="3" id="KW-1185">Reference proteome</keyword>
<dbReference type="EMBL" id="CTEN01000002">
    <property type="protein sequence ID" value="CQR24717.1"/>
    <property type="molecule type" value="Genomic_DNA"/>
</dbReference>
<evidence type="ECO:0000313" key="3">
    <source>
        <dbReference type="Proteomes" id="UP000198604"/>
    </source>
</evidence>
<feature type="transmembrane region" description="Helical" evidence="1">
    <location>
        <begin position="210"/>
        <end position="228"/>
    </location>
</feature>
<dbReference type="AlphaFoldDB" id="A0A0E4H512"/>
<feature type="transmembrane region" description="Helical" evidence="1">
    <location>
        <begin position="31"/>
        <end position="49"/>
    </location>
</feature>
<dbReference type="PANTHER" id="PTHR36111">
    <property type="entry name" value="INNER MEMBRANE PROTEIN-RELATED"/>
    <property type="match status" value="1"/>
</dbReference>
<dbReference type="PANTHER" id="PTHR36111:SF2">
    <property type="entry name" value="INNER MEMBRANE PROTEIN"/>
    <property type="match status" value="1"/>
</dbReference>
<keyword evidence="1" id="KW-0472">Membrane</keyword>
<reference evidence="3" key="1">
    <citation type="submission" date="2015-03" db="EMBL/GenBank/DDBJ databases">
        <authorList>
            <person name="Urmite Genomes"/>
        </authorList>
    </citation>
    <scope>NUCLEOTIDE SEQUENCE [LARGE SCALE GENOMIC DNA]</scope>
    <source>
        <strain evidence="3">FF10</strain>
    </source>
</reference>
<sequence length="230" mass="24041">MGAIVNAICIVIGSGIGLIIHKGLSPRFSDIIMKGASLCVLLLGIQGAIKAENGLLLILAIVLGAIIGEALNIELVMEKFSYRLEKILVKNPDQSTFAQGFLSAVMIFCVGAMAIVGSLQSGLLGDHSMLYNKGILDGIISILLAATNGVGVLFSAVAILIYEGGMTLLAGQLGNYLSSSVIAAMSSTGSVLLIALALNMLDITKFKVMNYIPAVFLPILLVPFLAWLGF</sequence>
<feature type="transmembrane region" description="Helical" evidence="1">
    <location>
        <begin position="139"/>
        <end position="162"/>
    </location>
</feature>
<organism evidence="2 3">
    <name type="scientific">Streptococcus varani</name>
    <dbReference type="NCBI Taxonomy" id="1608583"/>
    <lineage>
        <taxon>Bacteria</taxon>
        <taxon>Bacillati</taxon>
        <taxon>Bacillota</taxon>
        <taxon>Bacilli</taxon>
        <taxon>Lactobacillales</taxon>
        <taxon>Streptococcaceae</taxon>
        <taxon>Streptococcus</taxon>
    </lineage>
</organism>
<keyword evidence="1" id="KW-0812">Transmembrane</keyword>
<keyword evidence="1" id="KW-1133">Transmembrane helix</keyword>
<feature type="transmembrane region" description="Helical" evidence="1">
    <location>
        <begin position="97"/>
        <end position="119"/>
    </location>
</feature>
<evidence type="ECO:0000256" key="1">
    <source>
        <dbReference type="SAM" id="Phobius"/>
    </source>
</evidence>
<dbReference type="InterPro" id="IPR007563">
    <property type="entry name" value="DUF554"/>
</dbReference>
<feature type="transmembrane region" description="Helical" evidence="1">
    <location>
        <begin position="55"/>
        <end position="76"/>
    </location>
</feature>
<accession>A0A0E4H512</accession>
<proteinExistence type="predicted"/>
<dbReference type="Pfam" id="PF04474">
    <property type="entry name" value="DUF554"/>
    <property type="match status" value="1"/>
</dbReference>
<dbReference type="Proteomes" id="UP000198604">
    <property type="component" value="Unassembled WGS sequence"/>
</dbReference>
<name>A0A0E4H512_9STRE</name>
<evidence type="ECO:0000313" key="2">
    <source>
        <dbReference type="EMBL" id="CQR24717.1"/>
    </source>
</evidence>
<dbReference type="STRING" id="1608583.BN1356_01074"/>
<dbReference type="OrthoDB" id="9797976at2"/>
<gene>
    <name evidence="2" type="ORF">BN1356_01074</name>
</gene>
<feature type="transmembrane region" description="Helical" evidence="1">
    <location>
        <begin position="174"/>
        <end position="198"/>
    </location>
</feature>
<protein>
    <submittedName>
        <fullName evidence="2">Membrane protein</fullName>
    </submittedName>
</protein>